<feature type="domain" description="DUF7341" evidence="2">
    <location>
        <begin position="58"/>
        <end position="174"/>
    </location>
</feature>
<dbReference type="EMBL" id="VFQC01000001">
    <property type="protein sequence ID" value="TQN30593.1"/>
    <property type="molecule type" value="Genomic_DNA"/>
</dbReference>
<organism evidence="3 4">
    <name type="scientific">Haloactinospora alba</name>
    <dbReference type="NCBI Taxonomy" id="405555"/>
    <lineage>
        <taxon>Bacteria</taxon>
        <taxon>Bacillati</taxon>
        <taxon>Actinomycetota</taxon>
        <taxon>Actinomycetes</taxon>
        <taxon>Streptosporangiales</taxon>
        <taxon>Nocardiopsidaceae</taxon>
        <taxon>Haloactinospora</taxon>
    </lineage>
</organism>
<evidence type="ECO:0000313" key="4">
    <source>
        <dbReference type="Proteomes" id="UP000317422"/>
    </source>
</evidence>
<dbReference type="AlphaFoldDB" id="A0A543NFH4"/>
<dbReference type="InterPro" id="IPR055765">
    <property type="entry name" value="DUF7341"/>
</dbReference>
<keyword evidence="4" id="KW-1185">Reference proteome</keyword>
<accession>A0A543NFH4</accession>
<dbReference type="RefSeq" id="WP_141921828.1">
    <property type="nucleotide sequence ID" value="NZ_VFQC01000001.1"/>
</dbReference>
<evidence type="ECO:0000256" key="1">
    <source>
        <dbReference type="SAM" id="MobiDB-lite"/>
    </source>
</evidence>
<gene>
    <name evidence="3" type="ORF">FHX37_0475</name>
</gene>
<reference evidence="3 4" key="1">
    <citation type="submission" date="2019-06" db="EMBL/GenBank/DDBJ databases">
        <title>Sequencing the genomes of 1000 actinobacteria strains.</title>
        <authorList>
            <person name="Klenk H.-P."/>
        </authorList>
    </citation>
    <scope>NUCLEOTIDE SEQUENCE [LARGE SCALE GENOMIC DNA]</scope>
    <source>
        <strain evidence="3 4">DSM 45015</strain>
    </source>
</reference>
<evidence type="ECO:0000259" key="2">
    <source>
        <dbReference type="Pfam" id="PF24030"/>
    </source>
</evidence>
<dbReference type="Proteomes" id="UP000317422">
    <property type="component" value="Unassembled WGS sequence"/>
</dbReference>
<feature type="region of interest" description="Disordered" evidence="1">
    <location>
        <begin position="81"/>
        <end position="100"/>
    </location>
</feature>
<sequence>MTDDSTYLADLVTEFVDGWRERVEYGVRLQLHTQACQAHRAALPTGAARHHQCRCPSRAEARVAPVHQPGLLAQLRAVREPARGGDTDGGRTQPGSKPPGSLAAADLLNHIRQDAVSARILLRDANNLDTGTPRPLVEELRGLVTLASTLPDEHPAVTTVITQQRRNRKQGRVLLGYDAPARQLRDVVCPDCGGTLTVPSDADGDVRCVGPGAVEGPAEQGRAWPVRVPGCGNLWRRHEWITLLDHAS</sequence>
<comment type="caution">
    <text evidence="3">The sequence shown here is derived from an EMBL/GenBank/DDBJ whole genome shotgun (WGS) entry which is preliminary data.</text>
</comment>
<dbReference type="Pfam" id="PF24030">
    <property type="entry name" value="DUF7341"/>
    <property type="match status" value="1"/>
</dbReference>
<protein>
    <recommendedName>
        <fullName evidence="2">DUF7341 domain-containing protein</fullName>
    </recommendedName>
</protein>
<evidence type="ECO:0000313" key="3">
    <source>
        <dbReference type="EMBL" id="TQN30593.1"/>
    </source>
</evidence>
<name>A0A543NFH4_9ACTN</name>
<proteinExistence type="predicted"/>
<dbReference type="OrthoDB" id="3537797at2"/>